<evidence type="ECO:0000256" key="4">
    <source>
        <dbReference type="ARBA" id="ARBA00022729"/>
    </source>
</evidence>
<name>A0ABT4E0T8_9BACL</name>
<feature type="region of interest" description="Disordered" evidence="5">
    <location>
        <begin position="32"/>
        <end position="58"/>
    </location>
</feature>
<keyword evidence="9" id="KW-1185">Reference proteome</keyword>
<keyword evidence="3" id="KW-0813">Transport</keyword>
<evidence type="ECO:0000256" key="1">
    <source>
        <dbReference type="ARBA" id="ARBA00004196"/>
    </source>
</evidence>
<dbReference type="Pfam" id="PF01497">
    <property type="entry name" value="Peripla_BP_2"/>
    <property type="match status" value="1"/>
</dbReference>
<evidence type="ECO:0000256" key="2">
    <source>
        <dbReference type="ARBA" id="ARBA00008814"/>
    </source>
</evidence>
<evidence type="ECO:0000313" key="9">
    <source>
        <dbReference type="Proteomes" id="UP001207626"/>
    </source>
</evidence>
<keyword evidence="4 6" id="KW-0732">Signal</keyword>
<evidence type="ECO:0000256" key="6">
    <source>
        <dbReference type="SAM" id="SignalP"/>
    </source>
</evidence>
<comment type="similarity">
    <text evidence="2">Belongs to the bacterial solute-binding protein 8 family.</text>
</comment>
<dbReference type="Proteomes" id="UP001207626">
    <property type="component" value="Unassembled WGS sequence"/>
</dbReference>
<feature type="chain" id="PRO_5047451660" evidence="6">
    <location>
        <begin position="29"/>
        <end position="337"/>
    </location>
</feature>
<dbReference type="PANTHER" id="PTHR30532">
    <property type="entry name" value="IRON III DICITRATE-BINDING PERIPLASMIC PROTEIN"/>
    <property type="match status" value="1"/>
</dbReference>
<gene>
    <name evidence="8" type="ORF">M5X09_26825</name>
</gene>
<dbReference type="RefSeq" id="WP_176392724.1">
    <property type="nucleotide sequence ID" value="NZ_JAMDLV010000011.1"/>
</dbReference>
<dbReference type="PROSITE" id="PS50983">
    <property type="entry name" value="FE_B12_PBP"/>
    <property type="match status" value="1"/>
</dbReference>
<dbReference type="PROSITE" id="PS51257">
    <property type="entry name" value="PROKAR_LIPOPROTEIN"/>
    <property type="match status" value="1"/>
</dbReference>
<comment type="subcellular location">
    <subcellularLocation>
        <location evidence="1">Cell envelope</location>
    </subcellularLocation>
</comment>
<organism evidence="8 9">
    <name type="scientific">Paenibacillus apiarius</name>
    <dbReference type="NCBI Taxonomy" id="46240"/>
    <lineage>
        <taxon>Bacteria</taxon>
        <taxon>Bacillati</taxon>
        <taxon>Bacillota</taxon>
        <taxon>Bacilli</taxon>
        <taxon>Bacillales</taxon>
        <taxon>Paenibacillaceae</taxon>
        <taxon>Paenibacillus</taxon>
    </lineage>
</organism>
<feature type="signal peptide" evidence="6">
    <location>
        <begin position="1"/>
        <end position="28"/>
    </location>
</feature>
<dbReference type="Gene3D" id="3.40.50.1980">
    <property type="entry name" value="Nitrogenase molybdenum iron protein domain"/>
    <property type="match status" value="2"/>
</dbReference>
<dbReference type="PANTHER" id="PTHR30532:SF26">
    <property type="entry name" value="IRON(3+)-HYDROXAMATE-BINDING PROTEIN FHUD"/>
    <property type="match status" value="1"/>
</dbReference>
<dbReference type="EMBL" id="JAMDLW010000062">
    <property type="protein sequence ID" value="MCY9523219.1"/>
    <property type="molecule type" value="Genomic_DNA"/>
</dbReference>
<feature type="domain" description="Fe/B12 periplasmic-binding" evidence="7">
    <location>
        <begin position="81"/>
        <end position="337"/>
    </location>
</feature>
<accession>A0ABT4E0T8</accession>
<evidence type="ECO:0000259" key="7">
    <source>
        <dbReference type="PROSITE" id="PS50983"/>
    </source>
</evidence>
<evidence type="ECO:0000313" key="8">
    <source>
        <dbReference type="EMBL" id="MCY9523219.1"/>
    </source>
</evidence>
<protein>
    <submittedName>
        <fullName evidence="8">ABC transporter substrate-binding protein</fullName>
    </submittedName>
</protein>
<dbReference type="SUPFAM" id="SSF53807">
    <property type="entry name" value="Helical backbone' metal receptor"/>
    <property type="match status" value="1"/>
</dbReference>
<reference evidence="8 9" key="1">
    <citation type="submission" date="2022-05" db="EMBL/GenBank/DDBJ databases">
        <title>Genome Sequencing of Bee-Associated Microbes.</title>
        <authorList>
            <person name="Dunlap C."/>
        </authorList>
    </citation>
    <scope>NUCLEOTIDE SEQUENCE [LARGE SCALE GENOMIC DNA]</scope>
    <source>
        <strain evidence="8 9">NRRL NRS-1438</strain>
    </source>
</reference>
<evidence type="ECO:0000256" key="3">
    <source>
        <dbReference type="ARBA" id="ARBA00022448"/>
    </source>
</evidence>
<dbReference type="InterPro" id="IPR051313">
    <property type="entry name" value="Bact_iron-sidero_bind"/>
</dbReference>
<proteinExistence type="inferred from homology"/>
<feature type="compositionally biased region" description="Low complexity" evidence="5">
    <location>
        <begin position="43"/>
        <end position="58"/>
    </location>
</feature>
<sequence length="337" mass="36984">MHRRTKLSMAATAFLCLALLLSACSSGAAPTQGSAVSGGETLPAPTASSAQSADDQTSSLTATRLYKDSGGHEIDIPKNPQRIVLQGNRIGDLLALGIQPVGIDRRFIEGSVYKDKEHTPAEDIGYPTNMETVLSLDPDLTMLSYILDKEYEEASKISPVVVFDGALPMKERFPVIADIVGKKAEAEQLLANYNHKAEAMWNNLRDSGKIADGETAVILQYFWNRSMYVMKTGGLLYQPAGFAMDAKVKTLEPNSGPYIEVAEEAMHETLIGDHLFVLYTGDKEAKKSFDELVKSPLWKSLPAVKNGNVHFMEDKWNYNDMMTSGMLLDEFPKVISP</sequence>
<dbReference type="InterPro" id="IPR002491">
    <property type="entry name" value="ABC_transptr_periplasmic_BD"/>
</dbReference>
<evidence type="ECO:0000256" key="5">
    <source>
        <dbReference type="SAM" id="MobiDB-lite"/>
    </source>
</evidence>
<comment type="caution">
    <text evidence="8">The sequence shown here is derived from an EMBL/GenBank/DDBJ whole genome shotgun (WGS) entry which is preliminary data.</text>
</comment>